<dbReference type="SUPFAM" id="SSF50129">
    <property type="entry name" value="GroES-like"/>
    <property type="match status" value="1"/>
</dbReference>
<dbReference type="GO" id="GO:0008270">
    <property type="term" value="F:zinc ion binding"/>
    <property type="evidence" value="ECO:0007669"/>
    <property type="project" value="InterPro"/>
</dbReference>
<dbReference type="SMART" id="SM00829">
    <property type="entry name" value="PKS_ER"/>
    <property type="match status" value="1"/>
</dbReference>
<reference evidence="7 8" key="1">
    <citation type="journal article" date="2014" name="Genome Announc.">
        <title>Genome Sequence of a Promising Hydrogen-Producing Facultative Anaerobic Bacterium, Brevundimonas naejangsanensis Strain B1.</title>
        <authorList>
            <person name="Su H."/>
            <person name="Zhang T."/>
            <person name="Bao M."/>
            <person name="Jiang Y."/>
            <person name="Wang Y."/>
            <person name="Tan T."/>
        </authorList>
    </citation>
    <scope>NUCLEOTIDE SEQUENCE [LARGE SCALE GENOMIC DNA]</scope>
    <source>
        <strain evidence="7 8">B1</strain>
    </source>
</reference>
<dbReference type="PANTHER" id="PTHR42940">
    <property type="entry name" value="ALCOHOL DEHYDROGENASE 1-RELATED"/>
    <property type="match status" value="1"/>
</dbReference>
<dbReference type="Gene3D" id="3.40.50.720">
    <property type="entry name" value="NAD(P)-binding Rossmann-like Domain"/>
    <property type="match status" value="1"/>
</dbReference>
<dbReference type="InterPro" id="IPR013154">
    <property type="entry name" value="ADH-like_N"/>
</dbReference>
<dbReference type="InterPro" id="IPR002328">
    <property type="entry name" value="ADH_Zn_CS"/>
</dbReference>
<name>A0A172Y9J1_9CAUL</name>
<dbReference type="AlphaFoldDB" id="A0A172Y9J1"/>
<dbReference type="Gene3D" id="3.90.180.10">
    <property type="entry name" value="Medium-chain alcohol dehydrogenases, catalytic domain"/>
    <property type="match status" value="1"/>
</dbReference>
<dbReference type="Proteomes" id="UP000077603">
    <property type="component" value="Chromosome"/>
</dbReference>
<proteinExistence type="inferred from homology"/>
<dbReference type="PANTHER" id="PTHR42940:SF8">
    <property type="entry name" value="VACUOLAR PROTEIN SORTING-ASSOCIATED PROTEIN 11"/>
    <property type="match status" value="1"/>
</dbReference>
<dbReference type="CDD" id="cd08298">
    <property type="entry name" value="CAD2"/>
    <property type="match status" value="1"/>
</dbReference>
<evidence type="ECO:0000313" key="7">
    <source>
        <dbReference type="EMBL" id="ANF55888.1"/>
    </source>
</evidence>
<dbReference type="eggNOG" id="COG1064">
    <property type="taxonomic scope" value="Bacteria"/>
</dbReference>
<dbReference type="EMBL" id="CP015614">
    <property type="protein sequence ID" value="ANF55888.1"/>
    <property type="molecule type" value="Genomic_DNA"/>
</dbReference>
<dbReference type="InterPro" id="IPR011032">
    <property type="entry name" value="GroES-like_sf"/>
</dbReference>
<dbReference type="KEGG" id="bne:DA69_05635"/>
<evidence type="ECO:0000256" key="3">
    <source>
        <dbReference type="ARBA" id="ARBA00013190"/>
    </source>
</evidence>
<dbReference type="EC" id="1.1.1.1" evidence="3"/>
<keyword evidence="4" id="KW-0479">Metal-binding</keyword>
<dbReference type="OrthoDB" id="9806940at2"/>
<sequence>MIAMSLSAPGMRLVEVARPDPEPGPGEVRLQVRACGVCRTDLHVVDGDLPSLRRPLVPGHEVVGIVEAVGPQAQGLKIGDRVGAPWLAQTCGLCRYCRDGEENLCDHPAFNGWTRDGGYADQMIARADYCLPIPSVLGDVEAAPLLCAGLIGFRAWRKACEHRPVRHLGLYGFGAAAHLLAQLAIFEGQSVYAFTRPADAAGQELALTLGCSWAGGSDETAPVALDAAVLFAPVGDLIPLALKAVRKGGVVVCGGICMSDIPSFPYALLWEERRLVSVANLTRQDGRDYLARAARAGVRPTVTTYPLSRANQALDDLRRGAFVGAGVLIPPGR</sequence>
<dbReference type="Pfam" id="PF08240">
    <property type="entry name" value="ADH_N"/>
    <property type="match status" value="1"/>
</dbReference>
<dbReference type="InterPro" id="IPR014187">
    <property type="entry name" value="ADH_Zn_typ-2"/>
</dbReference>
<dbReference type="RefSeq" id="WP_025977039.1">
    <property type="nucleotide sequence ID" value="NZ_CP015614.1"/>
</dbReference>
<evidence type="ECO:0000256" key="5">
    <source>
        <dbReference type="ARBA" id="ARBA00022833"/>
    </source>
</evidence>
<evidence type="ECO:0000313" key="8">
    <source>
        <dbReference type="Proteomes" id="UP000077603"/>
    </source>
</evidence>
<keyword evidence="5" id="KW-0862">Zinc</keyword>
<dbReference type="NCBIfam" id="TIGR02822">
    <property type="entry name" value="adh_fam_2"/>
    <property type="match status" value="1"/>
</dbReference>
<dbReference type="SUPFAM" id="SSF51735">
    <property type="entry name" value="NAD(P)-binding Rossmann-fold domains"/>
    <property type="match status" value="1"/>
</dbReference>
<evidence type="ECO:0000256" key="2">
    <source>
        <dbReference type="ARBA" id="ARBA00008072"/>
    </source>
</evidence>
<dbReference type="InterPro" id="IPR020843">
    <property type="entry name" value="ER"/>
</dbReference>
<dbReference type="STRING" id="588932.DA69_05635"/>
<keyword evidence="8" id="KW-1185">Reference proteome</keyword>
<comment type="cofactor">
    <cofactor evidence="1">
        <name>Zn(2+)</name>
        <dbReference type="ChEBI" id="CHEBI:29105"/>
    </cofactor>
</comment>
<keyword evidence="6" id="KW-0560">Oxidoreductase</keyword>
<evidence type="ECO:0000256" key="6">
    <source>
        <dbReference type="ARBA" id="ARBA00023002"/>
    </source>
</evidence>
<dbReference type="GO" id="GO:0004022">
    <property type="term" value="F:alcohol dehydrogenase (NAD+) activity"/>
    <property type="evidence" value="ECO:0007669"/>
    <property type="project" value="UniProtKB-EC"/>
</dbReference>
<protein>
    <recommendedName>
        <fullName evidence="3">alcohol dehydrogenase</fullName>
        <ecNumber evidence="3">1.1.1.1</ecNumber>
    </recommendedName>
</protein>
<comment type="similarity">
    <text evidence="2">Belongs to the zinc-containing alcohol dehydrogenase family.</text>
</comment>
<dbReference type="PROSITE" id="PS00059">
    <property type="entry name" value="ADH_ZINC"/>
    <property type="match status" value="1"/>
</dbReference>
<organism evidence="7 8">
    <name type="scientific">Brevundimonas naejangsanensis</name>
    <dbReference type="NCBI Taxonomy" id="588932"/>
    <lineage>
        <taxon>Bacteria</taxon>
        <taxon>Pseudomonadati</taxon>
        <taxon>Pseudomonadota</taxon>
        <taxon>Alphaproteobacteria</taxon>
        <taxon>Caulobacterales</taxon>
        <taxon>Caulobacteraceae</taxon>
        <taxon>Brevundimonas</taxon>
    </lineage>
</organism>
<evidence type="ECO:0000256" key="1">
    <source>
        <dbReference type="ARBA" id="ARBA00001947"/>
    </source>
</evidence>
<accession>A0A172Y9J1</accession>
<evidence type="ECO:0000256" key="4">
    <source>
        <dbReference type="ARBA" id="ARBA00022723"/>
    </source>
</evidence>
<gene>
    <name evidence="7" type="ORF">DA69_05635</name>
</gene>
<dbReference type="GO" id="GO:0005737">
    <property type="term" value="C:cytoplasm"/>
    <property type="evidence" value="ECO:0007669"/>
    <property type="project" value="TreeGrafter"/>
</dbReference>
<dbReference type="InterPro" id="IPR036291">
    <property type="entry name" value="NAD(P)-bd_dom_sf"/>
</dbReference>